<sequence>MTNTGYPDCAPQFPNLSWVDGTRFNADEVSLQLSDNAGEPKGEKETTCTTSPSTLPTQQSMPPPDKELVGFPVRAPSTMSALVLSIYDGQDSGQQQQHHHHRHQQRTSSQLQNGGAAQGEAVDKKQAGECVELAMRFRESLAQNLNAAGQTPFLWDFAGVGKWPRELFRLDCRRGAPYHITPALRRVSSGTQDSIPSSRKPDWNRP</sequence>
<proteinExistence type="predicted"/>
<reference evidence="1 2" key="1">
    <citation type="journal article" date="2022" name="New Phytol.">
        <title>Ecological generalism drives hyperdiversity of secondary metabolite gene clusters in xylarialean endophytes.</title>
        <authorList>
            <person name="Franco M.E.E."/>
            <person name="Wisecaver J.H."/>
            <person name="Arnold A.E."/>
            <person name="Ju Y.M."/>
            <person name="Slot J.C."/>
            <person name="Ahrendt S."/>
            <person name="Moore L.P."/>
            <person name="Eastman K.E."/>
            <person name="Scott K."/>
            <person name="Konkel Z."/>
            <person name="Mondo S.J."/>
            <person name="Kuo A."/>
            <person name="Hayes R.D."/>
            <person name="Haridas S."/>
            <person name="Andreopoulos B."/>
            <person name="Riley R."/>
            <person name="LaButti K."/>
            <person name="Pangilinan J."/>
            <person name="Lipzen A."/>
            <person name="Amirebrahimi M."/>
            <person name="Yan J."/>
            <person name="Adam C."/>
            <person name="Keymanesh K."/>
            <person name="Ng V."/>
            <person name="Louie K."/>
            <person name="Northen T."/>
            <person name="Drula E."/>
            <person name="Henrissat B."/>
            <person name="Hsieh H.M."/>
            <person name="Youens-Clark K."/>
            <person name="Lutzoni F."/>
            <person name="Miadlikowska J."/>
            <person name="Eastwood D.C."/>
            <person name="Hamelin R.C."/>
            <person name="Grigoriev I.V."/>
            <person name="U'Ren J.M."/>
        </authorList>
    </citation>
    <scope>NUCLEOTIDE SEQUENCE [LARGE SCALE GENOMIC DNA]</scope>
    <source>
        <strain evidence="1 2">ER1909</strain>
    </source>
</reference>
<gene>
    <name evidence="1" type="ORF">F4821DRAFT_263696</name>
</gene>
<dbReference type="Proteomes" id="UP001497680">
    <property type="component" value="Unassembled WGS sequence"/>
</dbReference>
<protein>
    <submittedName>
        <fullName evidence="1">Uncharacterized protein</fullName>
    </submittedName>
</protein>
<comment type="caution">
    <text evidence="1">The sequence shown here is derived from an EMBL/GenBank/DDBJ whole genome shotgun (WGS) entry which is preliminary data.</text>
</comment>
<dbReference type="EMBL" id="MU394366">
    <property type="protein sequence ID" value="KAI6082659.1"/>
    <property type="molecule type" value="Genomic_DNA"/>
</dbReference>
<keyword evidence="2" id="KW-1185">Reference proteome</keyword>
<organism evidence="1 2">
    <name type="scientific">Hypoxylon rubiginosum</name>
    <dbReference type="NCBI Taxonomy" id="110542"/>
    <lineage>
        <taxon>Eukaryota</taxon>
        <taxon>Fungi</taxon>
        <taxon>Dikarya</taxon>
        <taxon>Ascomycota</taxon>
        <taxon>Pezizomycotina</taxon>
        <taxon>Sordariomycetes</taxon>
        <taxon>Xylariomycetidae</taxon>
        <taxon>Xylariales</taxon>
        <taxon>Hypoxylaceae</taxon>
        <taxon>Hypoxylon</taxon>
    </lineage>
</organism>
<name>A0ACC0CQE6_9PEZI</name>
<accession>A0ACC0CQE6</accession>
<evidence type="ECO:0000313" key="1">
    <source>
        <dbReference type="EMBL" id="KAI6082659.1"/>
    </source>
</evidence>
<evidence type="ECO:0000313" key="2">
    <source>
        <dbReference type="Proteomes" id="UP001497680"/>
    </source>
</evidence>